<proteinExistence type="inferred from homology"/>
<name>A0A494Y6N2_9BURK</name>
<reference evidence="5 6" key="1">
    <citation type="submission" date="2018-10" db="EMBL/GenBank/DDBJ databases">
        <title>Robbsia sp. DHC34, isolated from soil.</title>
        <authorList>
            <person name="Gao Z.-H."/>
            <person name="Qiu L.-H."/>
        </authorList>
    </citation>
    <scope>NUCLEOTIDE SEQUENCE [LARGE SCALE GENOMIC DNA]</scope>
    <source>
        <strain evidence="5 6">DHC34</strain>
    </source>
</reference>
<organism evidence="5 6">
    <name type="scientific">Pararobbsia silviterrae</name>
    <dbReference type="NCBI Taxonomy" id="1792498"/>
    <lineage>
        <taxon>Bacteria</taxon>
        <taxon>Pseudomonadati</taxon>
        <taxon>Pseudomonadota</taxon>
        <taxon>Betaproteobacteria</taxon>
        <taxon>Burkholderiales</taxon>
        <taxon>Burkholderiaceae</taxon>
        <taxon>Pararobbsia</taxon>
    </lineage>
</organism>
<keyword evidence="2" id="KW-0547">Nucleotide-binding</keyword>
<dbReference type="PANTHER" id="PTHR23073">
    <property type="entry name" value="26S PROTEASOME REGULATORY SUBUNIT"/>
    <property type="match status" value="1"/>
</dbReference>
<dbReference type="SMART" id="SM00382">
    <property type="entry name" value="AAA"/>
    <property type="match status" value="1"/>
</dbReference>
<evidence type="ECO:0000259" key="4">
    <source>
        <dbReference type="SMART" id="SM00382"/>
    </source>
</evidence>
<evidence type="ECO:0000256" key="2">
    <source>
        <dbReference type="ARBA" id="ARBA00022741"/>
    </source>
</evidence>
<dbReference type="InterPro" id="IPR054472">
    <property type="entry name" value="WHD"/>
</dbReference>
<accession>A0A494Y6N2</accession>
<sequence>MRNPHWNVLTAMDAEALDVGPAWGALMPELERIDLLLQRRYHRIHSEDPVPFPGHFLLAPERVESRIAEPHGVPHWWESDDPTPPVPPPGAMHRLASNFELNEFEWNVLLLALMVHVDSRYHFLFSDIQDSERQKRLPTIELALSLFCDTPAERLARQSSLSADGSLIRHGLVRWMDRPGQSSDGWTQCTLLTDIGVYHYLLGHPYAPPFELGIEKVSCIEIEHVPSVCSVVEQIEAWIEMPRLDIHPVAVLRAAPGAGAERLVSQIAAQYGMDTYALDCETLSRAGTQGLSACRSLFRDIRLREACLVIQGLTSATTDDGRDLQALIVKLLEQRGLQVVCLIDAHASPPKLADVPQLHFDLPIMTRGERAANLYALVPPDATVDCEALSQRFGFSAYDLPVIAREADLYRRRRGALHMDHEDMLKALQLRAQQDFGKLARRISPRRGYADLVVADSVLGQMTDIISAARFRDDVLDMGFGAKIGYGTGISALFYGDSGTGKTMAAEVLAGQLGVDLIRADLSVVVNKYIGETEKHLAKIFDLAERDAGVLFFDEADALFGKRSETKDAQDRHANIEVSYLLQRLENYPGLVILATNNRSHLDDAFSRRFTFIVRFPYPDAILRERMWRAIWPPGVGVDPEVDFTSMAERIPLTGANIRNVALLATWLAQAAGDSSIRQRHLDLAVKRELAKTGRILFEPH</sequence>
<evidence type="ECO:0000256" key="3">
    <source>
        <dbReference type="ARBA" id="ARBA00022840"/>
    </source>
</evidence>
<comment type="caution">
    <text evidence="5">The sequence shown here is derived from an EMBL/GenBank/DDBJ whole genome shotgun (WGS) entry which is preliminary data.</text>
</comment>
<dbReference type="InterPro" id="IPR003593">
    <property type="entry name" value="AAA+_ATPase"/>
</dbReference>
<dbReference type="RefSeq" id="WP_121086800.1">
    <property type="nucleotide sequence ID" value="NZ_RBZU01000004.1"/>
</dbReference>
<dbReference type="InterPro" id="IPR003959">
    <property type="entry name" value="ATPase_AAA_core"/>
</dbReference>
<dbReference type="Pfam" id="PF00004">
    <property type="entry name" value="AAA"/>
    <property type="match status" value="1"/>
</dbReference>
<dbReference type="InterPro" id="IPR027417">
    <property type="entry name" value="P-loop_NTPase"/>
</dbReference>
<dbReference type="GO" id="GO:0005524">
    <property type="term" value="F:ATP binding"/>
    <property type="evidence" value="ECO:0007669"/>
    <property type="project" value="UniProtKB-KW"/>
</dbReference>
<protein>
    <submittedName>
        <fullName evidence="5">ATP-binding protein</fullName>
    </submittedName>
</protein>
<feature type="domain" description="AAA+ ATPase" evidence="4">
    <location>
        <begin position="488"/>
        <end position="620"/>
    </location>
</feature>
<dbReference type="Gene3D" id="3.40.50.300">
    <property type="entry name" value="P-loop containing nucleotide triphosphate hydrolases"/>
    <property type="match status" value="1"/>
</dbReference>
<dbReference type="Proteomes" id="UP000270342">
    <property type="component" value="Unassembled WGS sequence"/>
</dbReference>
<dbReference type="SUPFAM" id="SSF52540">
    <property type="entry name" value="P-loop containing nucleoside triphosphate hydrolases"/>
    <property type="match status" value="2"/>
</dbReference>
<dbReference type="GO" id="GO:0016887">
    <property type="term" value="F:ATP hydrolysis activity"/>
    <property type="evidence" value="ECO:0007669"/>
    <property type="project" value="InterPro"/>
</dbReference>
<dbReference type="InterPro" id="IPR050221">
    <property type="entry name" value="26S_Proteasome_ATPase"/>
</dbReference>
<evidence type="ECO:0000256" key="1">
    <source>
        <dbReference type="ARBA" id="ARBA00006914"/>
    </source>
</evidence>
<gene>
    <name evidence="5" type="ORF">D7S86_12370</name>
</gene>
<dbReference type="AlphaFoldDB" id="A0A494Y6N2"/>
<dbReference type="Pfam" id="PF22977">
    <property type="entry name" value="WHD"/>
    <property type="match status" value="1"/>
</dbReference>
<evidence type="ECO:0000313" key="6">
    <source>
        <dbReference type="Proteomes" id="UP000270342"/>
    </source>
</evidence>
<evidence type="ECO:0000313" key="5">
    <source>
        <dbReference type="EMBL" id="RKP55976.1"/>
    </source>
</evidence>
<dbReference type="CDD" id="cd19481">
    <property type="entry name" value="RecA-like_protease"/>
    <property type="match status" value="1"/>
</dbReference>
<keyword evidence="6" id="KW-1185">Reference proteome</keyword>
<keyword evidence="3 5" id="KW-0067">ATP-binding</keyword>
<dbReference type="OrthoDB" id="9802352at2"/>
<dbReference type="EMBL" id="RBZU01000004">
    <property type="protein sequence ID" value="RKP55976.1"/>
    <property type="molecule type" value="Genomic_DNA"/>
</dbReference>
<comment type="similarity">
    <text evidence="1">Belongs to the AAA ATPase family.</text>
</comment>